<accession>A0A4Q9DSJ1</accession>
<organism evidence="1 2">
    <name type="scientific">Paenibacillus thalictri</name>
    <dbReference type="NCBI Taxonomy" id="2527873"/>
    <lineage>
        <taxon>Bacteria</taxon>
        <taxon>Bacillati</taxon>
        <taxon>Bacillota</taxon>
        <taxon>Bacilli</taxon>
        <taxon>Bacillales</taxon>
        <taxon>Paenibacillaceae</taxon>
        <taxon>Paenibacillus</taxon>
    </lineage>
</organism>
<protein>
    <submittedName>
        <fullName evidence="1">DUF2088 domain-containing protein</fullName>
    </submittedName>
</protein>
<dbReference type="Proteomes" id="UP000293142">
    <property type="component" value="Unassembled WGS sequence"/>
</dbReference>
<dbReference type="OrthoDB" id="9788398at2"/>
<sequence>MDLYEVKLSFPAERLPDVEGTVRRIVLEAPAIRRLPQGASVAITAGSRGIAHLPDMLRAIVAALRSFSLEPFVVPAMGSHGGATAEGQTQVLRHLGITEQSVGAPIRSSMDVTLLGRTPGPLPLPVYMDSEACSADGIIVVNRIKAHTAFRGRIESGLSKMIAIGLGKITGASFIHGAGVQNMAEHIEAISLYALQHAPIALGVAILEDGSDDTADVVGVQPEAWHAKEAELLLRSKAMMPRLPADDLDLLIVEQMGKTFSGSGMDPNIIGRWRIAGMPEPAAPNVRRLAVLDLADSSGGNAQGVGLADFTTKALTSKIDTAATYTSTITSTFLQRAMLPMAFDTEQETIEAALRSLGPERSAAALKLIQIPNTLHLERMLVSASVLEEMERRGVVCKVTGHTRLSFDGTGRLTSRITV</sequence>
<evidence type="ECO:0000313" key="1">
    <source>
        <dbReference type="EMBL" id="TBL77855.1"/>
    </source>
</evidence>
<gene>
    <name evidence="1" type="ORF">EYB31_17110</name>
</gene>
<comment type="caution">
    <text evidence="1">The sequence shown here is derived from an EMBL/GenBank/DDBJ whole genome shotgun (WGS) entry which is preliminary data.</text>
</comment>
<dbReference type="EMBL" id="SIRE01000011">
    <property type="protein sequence ID" value="TBL77855.1"/>
    <property type="molecule type" value="Genomic_DNA"/>
</dbReference>
<reference evidence="1 2" key="1">
    <citation type="submission" date="2019-02" db="EMBL/GenBank/DDBJ databases">
        <title>Paenibacillus sp. nov., isolated from surface-sterilized tissue of Thalictrum simplex L.</title>
        <authorList>
            <person name="Tuo L."/>
        </authorList>
    </citation>
    <scope>NUCLEOTIDE SEQUENCE [LARGE SCALE GENOMIC DNA]</scope>
    <source>
        <strain evidence="1 2">N2SHLJ1</strain>
    </source>
</reference>
<proteinExistence type="predicted"/>
<name>A0A4Q9DSJ1_9BACL</name>
<keyword evidence="2" id="KW-1185">Reference proteome</keyword>
<dbReference type="RefSeq" id="WP_131014585.1">
    <property type="nucleotide sequence ID" value="NZ_SIRE01000011.1"/>
</dbReference>
<dbReference type="Gene3D" id="3.40.50.11440">
    <property type="match status" value="1"/>
</dbReference>
<dbReference type="AlphaFoldDB" id="A0A4Q9DSJ1"/>
<evidence type="ECO:0000313" key="2">
    <source>
        <dbReference type="Proteomes" id="UP000293142"/>
    </source>
</evidence>